<dbReference type="PANTHER" id="PTHR30137:SF8">
    <property type="entry name" value="BLR5498 PROTEIN"/>
    <property type="match status" value="1"/>
</dbReference>
<evidence type="ECO:0000313" key="5">
    <source>
        <dbReference type="EMBL" id="MFJ4082601.1"/>
    </source>
</evidence>
<dbReference type="SUPFAM" id="SSF51679">
    <property type="entry name" value="Bacterial luciferase-like"/>
    <property type="match status" value="1"/>
</dbReference>
<evidence type="ECO:0000256" key="3">
    <source>
        <dbReference type="SAM" id="MobiDB-lite"/>
    </source>
</evidence>
<dbReference type="PANTHER" id="PTHR30137">
    <property type="entry name" value="LUCIFERASE-LIKE MONOOXYGENASE"/>
    <property type="match status" value="1"/>
</dbReference>
<name>A0ABW8FKJ8_9ACTN</name>
<keyword evidence="2" id="KW-0503">Monooxygenase</keyword>
<evidence type="ECO:0000256" key="2">
    <source>
        <dbReference type="ARBA" id="ARBA00023033"/>
    </source>
</evidence>
<reference evidence="5 6" key="1">
    <citation type="submission" date="2024-10" db="EMBL/GenBank/DDBJ databases">
        <title>The Natural Products Discovery Center: Release of the First 8490 Sequenced Strains for Exploring Actinobacteria Biosynthetic Diversity.</title>
        <authorList>
            <person name="Kalkreuter E."/>
            <person name="Kautsar S.A."/>
            <person name="Yang D."/>
            <person name="Bader C.D."/>
            <person name="Teijaro C.N."/>
            <person name="Fluegel L."/>
            <person name="Davis C.M."/>
            <person name="Simpson J.R."/>
            <person name="Lauterbach L."/>
            <person name="Steele A.D."/>
            <person name="Gui C."/>
            <person name="Meng S."/>
            <person name="Li G."/>
            <person name="Viehrig K."/>
            <person name="Ye F."/>
            <person name="Su P."/>
            <person name="Kiefer A.F."/>
            <person name="Nichols A."/>
            <person name="Cepeda A.J."/>
            <person name="Yan W."/>
            <person name="Fan B."/>
            <person name="Jiang Y."/>
            <person name="Adhikari A."/>
            <person name="Zheng C.-J."/>
            <person name="Schuster L."/>
            <person name="Cowan T.M."/>
            <person name="Smanski M.J."/>
            <person name="Chevrette M.G."/>
            <person name="De Carvalho L.P.S."/>
            <person name="Shen B."/>
        </authorList>
    </citation>
    <scope>NUCLEOTIDE SEQUENCE [LARGE SCALE GENOMIC DNA]</scope>
    <source>
        <strain evidence="5 6">NPDC089932</strain>
    </source>
</reference>
<keyword evidence="1" id="KW-0560">Oxidoreductase</keyword>
<gene>
    <name evidence="5" type="ORF">ACIP2Z_27020</name>
</gene>
<feature type="compositionally biased region" description="Polar residues" evidence="3">
    <location>
        <begin position="192"/>
        <end position="201"/>
    </location>
</feature>
<feature type="compositionally biased region" description="Polar residues" evidence="3">
    <location>
        <begin position="230"/>
        <end position="243"/>
    </location>
</feature>
<evidence type="ECO:0000256" key="1">
    <source>
        <dbReference type="ARBA" id="ARBA00023002"/>
    </source>
</evidence>
<keyword evidence="6" id="KW-1185">Reference proteome</keyword>
<dbReference type="Pfam" id="PF00296">
    <property type="entry name" value="Bac_luciferase"/>
    <property type="match status" value="1"/>
</dbReference>
<sequence>MSADSGRRTREIVSYAIAAVQAGLDVFGLGEHHSWDFAVANPAVPPAAIAQATSRIRLAGAVSVLSTADPVRLHQDFASLDLISDGRTEIIAGRSAFVEAFGLFGVDLEDYDDVFAEKLRLLLAIRENPEHVTWRGRFRPAMDGLSVQAPPQQPQLPLWLGVGGTPSSMERAGRLGLPMALGLIGGDIRSVRPSSSTTARSAQRPATPPTGCGSADPATSTSAARPRAHATTSSPSTRNTSAPNRPPDAAFTSDAPSSTPRRYRSAR</sequence>
<feature type="domain" description="Luciferase-like" evidence="4">
    <location>
        <begin position="7"/>
        <end position="223"/>
    </location>
</feature>
<protein>
    <submittedName>
        <fullName evidence="5">LLM class flavin-dependent oxidoreductase</fullName>
    </submittedName>
</protein>
<evidence type="ECO:0000259" key="4">
    <source>
        <dbReference type="Pfam" id="PF00296"/>
    </source>
</evidence>
<dbReference type="EMBL" id="JBIVGG010000012">
    <property type="protein sequence ID" value="MFJ4082601.1"/>
    <property type="molecule type" value="Genomic_DNA"/>
</dbReference>
<organism evidence="5 6">
    <name type="scientific">Streptomyces iakyrus</name>
    <dbReference type="NCBI Taxonomy" id="68219"/>
    <lineage>
        <taxon>Bacteria</taxon>
        <taxon>Bacillati</taxon>
        <taxon>Actinomycetota</taxon>
        <taxon>Actinomycetes</taxon>
        <taxon>Kitasatosporales</taxon>
        <taxon>Streptomycetaceae</taxon>
        <taxon>Streptomyces</taxon>
    </lineage>
</organism>
<feature type="region of interest" description="Disordered" evidence="3">
    <location>
        <begin position="191"/>
        <end position="267"/>
    </location>
</feature>
<dbReference type="InterPro" id="IPR036661">
    <property type="entry name" value="Luciferase-like_sf"/>
</dbReference>
<dbReference type="Gene3D" id="3.20.20.30">
    <property type="entry name" value="Luciferase-like domain"/>
    <property type="match status" value="1"/>
</dbReference>
<dbReference type="InterPro" id="IPR050766">
    <property type="entry name" value="Bact_Lucif_Oxidored"/>
</dbReference>
<comment type="caution">
    <text evidence="5">The sequence shown here is derived from an EMBL/GenBank/DDBJ whole genome shotgun (WGS) entry which is preliminary data.</text>
</comment>
<evidence type="ECO:0000313" key="6">
    <source>
        <dbReference type="Proteomes" id="UP001617511"/>
    </source>
</evidence>
<dbReference type="Proteomes" id="UP001617511">
    <property type="component" value="Unassembled WGS sequence"/>
</dbReference>
<accession>A0ABW8FKJ8</accession>
<proteinExistence type="predicted"/>
<dbReference type="RefSeq" id="WP_402074297.1">
    <property type="nucleotide sequence ID" value="NZ_JBIVGG010000012.1"/>
</dbReference>
<dbReference type="InterPro" id="IPR011251">
    <property type="entry name" value="Luciferase-like_dom"/>
</dbReference>